<keyword evidence="2" id="KW-1133">Transmembrane helix</keyword>
<organism evidence="3 4">
    <name type="scientific">Batrachochytrium dendrobatidis (strain JEL423)</name>
    <dbReference type="NCBI Taxonomy" id="403673"/>
    <lineage>
        <taxon>Eukaryota</taxon>
        <taxon>Fungi</taxon>
        <taxon>Fungi incertae sedis</taxon>
        <taxon>Chytridiomycota</taxon>
        <taxon>Chytridiomycota incertae sedis</taxon>
        <taxon>Chytridiomycetes</taxon>
        <taxon>Rhizophydiales</taxon>
        <taxon>Rhizophydiales incertae sedis</taxon>
        <taxon>Batrachochytrium</taxon>
    </lineage>
</organism>
<proteinExistence type="predicted"/>
<name>A0A177WEG0_BATDL</name>
<dbReference type="VEuPathDB" id="FungiDB:BDEG_21901"/>
<feature type="transmembrane region" description="Helical" evidence="2">
    <location>
        <begin position="42"/>
        <end position="63"/>
    </location>
</feature>
<protein>
    <submittedName>
        <fullName evidence="3">Uncharacterized protein</fullName>
    </submittedName>
</protein>
<gene>
    <name evidence="3" type="ORF">BDEG_21901</name>
</gene>
<accession>A0A177WEG0</accession>
<dbReference type="Proteomes" id="UP000077115">
    <property type="component" value="Unassembled WGS sequence"/>
</dbReference>
<feature type="compositionally biased region" description="Basic and acidic residues" evidence="1">
    <location>
        <begin position="122"/>
        <end position="132"/>
    </location>
</feature>
<evidence type="ECO:0000256" key="2">
    <source>
        <dbReference type="SAM" id="Phobius"/>
    </source>
</evidence>
<keyword evidence="2" id="KW-0812">Transmembrane</keyword>
<reference evidence="3 4" key="1">
    <citation type="submission" date="2006-10" db="EMBL/GenBank/DDBJ databases">
        <title>The Genome Sequence of Batrachochytrium dendrobatidis JEL423.</title>
        <authorList>
            <consortium name="The Broad Institute Genome Sequencing Platform"/>
            <person name="Birren B."/>
            <person name="Lander E."/>
            <person name="Galagan J."/>
            <person name="Cuomo C."/>
            <person name="Devon K."/>
            <person name="Jaffe D."/>
            <person name="Butler J."/>
            <person name="Alvarez P."/>
            <person name="Gnerre S."/>
            <person name="Grabherr M."/>
            <person name="Kleber M."/>
            <person name="Mauceli E."/>
            <person name="Brockman W."/>
            <person name="Young S."/>
            <person name="LaButti K."/>
            <person name="Sykes S."/>
            <person name="DeCaprio D."/>
            <person name="Crawford M."/>
            <person name="Koehrsen M."/>
            <person name="Engels R."/>
            <person name="Montgomery P."/>
            <person name="Pearson M."/>
            <person name="Howarth C."/>
            <person name="Larson L."/>
            <person name="White J."/>
            <person name="O'Leary S."/>
            <person name="Kodira C."/>
            <person name="Zeng Q."/>
            <person name="Yandava C."/>
            <person name="Alvarado L."/>
            <person name="Longcore J."/>
            <person name="James T."/>
        </authorList>
    </citation>
    <scope>NUCLEOTIDE SEQUENCE [LARGE SCALE GENOMIC DNA]</scope>
    <source>
        <strain evidence="3 4">JEL423</strain>
    </source>
</reference>
<feature type="region of interest" description="Disordered" evidence="1">
    <location>
        <begin position="70"/>
        <end position="191"/>
    </location>
</feature>
<evidence type="ECO:0000313" key="3">
    <source>
        <dbReference type="EMBL" id="OAJ37930.1"/>
    </source>
</evidence>
<dbReference type="STRING" id="403673.A0A177WEG0"/>
<sequence>MDYTNTHWLISVHNANLATTRTRYRIEPNTSIGSQCTTRMQLAGALIVAASIIVAVHTAVIPISRNADLQKRSPDMKGKPLISSPDLQKRSSDMTAESLTDNPDLQKRSPDMTAESLTDSPDLQKRSPDMKGKPLISSPDLQKRSPDMTAESLTDSPDLQKRSPDMTAESLTDSPDLQKRSPDMEAEPLIGNSILRRRSVESKFDVPHLERRSDYHPLFNWRPPRAWPVFNPFFGGRFGFGGFGGRGY</sequence>
<dbReference type="EMBL" id="DS022301">
    <property type="protein sequence ID" value="OAJ37930.1"/>
    <property type="molecule type" value="Genomic_DNA"/>
</dbReference>
<dbReference type="eggNOG" id="ENOG502S4NH">
    <property type="taxonomic scope" value="Eukaryota"/>
</dbReference>
<keyword evidence="2" id="KW-0472">Membrane</keyword>
<reference evidence="3 4" key="2">
    <citation type="submission" date="2016-05" db="EMBL/GenBank/DDBJ databases">
        <title>Lineage-specific infection strategies underlie the spectrum of fungal disease in amphibians.</title>
        <authorList>
            <person name="Cuomo C.A."/>
            <person name="Farrer R.A."/>
            <person name="James T."/>
            <person name="Longcore J."/>
            <person name="Birren B."/>
        </authorList>
    </citation>
    <scope>NUCLEOTIDE SEQUENCE [LARGE SCALE GENOMIC DNA]</scope>
    <source>
        <strain evidence="3 4">JEL423</strain>
    </source>
</reference>
<evidence type="ECO:0000256" key="1">
    <source>
        <dbReference type="SAM" id="MobiDB-lite"/>
    </source>
</evidence>
<dbReference type="AlphaFoldDB" id="A0A177WEG0"/>
<evidence type="ECO:0000313" key="4">
    <source>
        <dbReference type="Proteomes" id="UP000077115"/>
    </source>
</evidence>
<feature type="compositionally biased region" description="Polar residues" evidence="1">
    <location>
        <begin position="93"/>
        <end position="103"/>
    </location>
</feature>